<sequence length="58" mass="6979">MKGSVTFRLFKYMQRLQDSVKIYRFTLKYNVNVLMKISRKMLHKNNLIKCVYLSVSVC</sequence>
<protein>
    <submittedName>
        <fullName evidence="1">Uncharacterized protein</fullName>
    </submittedName>
</protein>
<dbReference type="AlphaFoldDB" id="U3U918"/>
<keyword evidence="2" id="KW-1185">Reference proteome</keyword>
<dbReference type="KEGG" id="hhs:HHS_01980"/>
<dbReference type="EMBL" id="AP012554">
    <property type="protein sequence ID" value="BAO00168.1"/>
    <property type="molecule type" value="Genomic_DNA"/>
</dbReference>
<name>U3U918_9GAMM</name>
<evidence type="ECO:0000313" key="2">
    <source>
        <dbReference type="Proteomes" id="UP000016900"/>
    </source>
</evidence>
<organism evidence="1 2">
    <name type="scientific">Candidatus Pantoea carbekii</name>
    <dbReference type="NCBI Taxonomy" id="1235990"/>
    <lineage>
        <taxon>Bacteria</taxon>
        <taxon>Pseudomonadati</taxon>
        <taxon>Pseudomonadota</taxon>
        <taxon>Gammaproteobacteria</taxon>
        <taxon>Enterobacterales</taxon>
        <taxon>Erwiniaceae</taxon>
        <taxon>Pantoea</taxon>
    </lineage>
</organism>
<dbReference type="Proteomes" id="UP000016900">
    <property type="component" value="Chromosome"/>
</dbReference>
<reference evidence="1 2" key="1">
    <citation type="submission" date="2012-10" db="EMBL/GenBank/DDBJ databases">
        <title>Genome sequence of the symbiont of the pentatomidae stink bug Halyomorpha halys.</title>
        <authorList>
            <person name="Kobayashi H."/>
            <person name="Fujii-Muramatsu R."/>
            <person name="Takeishi K."/>
            <person name="Noda H."/>
        </authorList>
    </citation>
    <scope>NUCLEOTIDE SEQUENCE [LARGE SCALE GENOMIC DNA]</scope>
</reference>
<dbReference type="Gene3D" id="3.30.470.10">
    <property type="match status" value="1"/>
</dbReference>
<dbReference type="InterPro" id="IPR043131">
    <property type="entry name" value="BCAT-like_N"/>
</dbReference>
<proteinExistence type="predicted"/>
<gene>
    <name evidence="1" type="ORF">HHS_01980</name>
</gene>
<accession>U3U918</accession>
<evidence type="ECO:0000313" key="1">
    <source>
        <dbReference type="EMBL" id="BAO00168.1"/>
    </source>
</evidence>